<feature type="binding site" evidence="6">
    <location>
        <position position="168"/>
    </location>
    <ligand>
        <name>Mg(2+)</name>
        <dbReference type="ChEBI" id="CHEBI:18420"/>
    </ligand>
</feature>
<feature type="binding site" evidence="6">
    <location>
        <position position="141"/>
    </location>
    <ligand>
        <name>Mg(2+)</name>
        <dbReference type="ChEBI" id="CHEBI:18420"/>
    </ligand>
</feature>
<keyword evidence="9" id="KW-1185">Reference proteome</keyword>
<evidence type="ECO:0000256" key="4">
    <source>
        <dbReference type="ARBA" id="ARBA00022842"/>
    </source>
</evidence>
<dbReference type="PANTHER" id="PTHR32308">
    <property type="entry name" value="LYASE BETA SUBUNIT, PUTATIVE (AFU_ORTHOLOGUE AFUA_4G13030)-RELATED"/>
    <property type="match status" value="1"/>
</dbReference>
<organism evidence="8 9">
    <name type="scientific">Rhodosalinus halophilus</name>
    <dbReference type="NCBI Taxonomy" id="2259333"/>
    <lineage>
        <taxon>Bacteria</taxon>
        <taxon>Pseudomonadati</taxon>
        <taxon>Pseudomonadota</taxon>
        <taxon>Alphaproteobacteria</taxon>
        <taxon>Rhodobacterales</taxon>
        <taxon>Paracoccaceae</taxon>
        <taxon>Rhodosalinus</taxon>
    </lineage>
</organism>
<protein>
    <submittedName>
        <fullName evidence="8">CoA ester lyase</fullName>
    </submittedName>
</protein>
<dbReference type="RefSeq" id="WP_113288573.1">
    <property type="nucleotide sequence ID" value="NZ_QNTQ01000005.1"/>
</dbReference>
<feature type="binding site" evidence="5">
    <location>
        <position position="76"/>
    </location>
    <ligand>
        <name>substrate</name>
    </ligand>
</feature>
<reference evidence="8 9" key="1">
    <citation type="submission" date="2018-07" db="EMBL/GenBank/DDBJ databases">
        <title>Rhodosalinus sp. strain E84T genomic sequence and assembly.</title>
        <authorList>
            <person name="Liu Z.-W."/>
            <person name="Lu D.-C."/>
        </authorList>
    </citation>
    <scope>NUCLEOTIDE SEQUENCE [LARGE SCALE GENOMIC DNA]</scope>
    <source>
        <strain evidence="8 9">E84</strain>
    </source>
</reference>
<evidence type="ECO:0000256" key="6">
    <source>
        <dbReference type="PIRSR" id="PIRSR015582-2"/>
    </source>
</evidence>
<feature type="domain" description="HpcH/HpaI aldolase/citrate lyase" evidence="7">
    <location>
        <begin position="15"/>
        <end position="259"/>
    </location>
</feature>
<name>A0A365UBB3_9RHOB</name>
<dbReference type="PANTHER" id="PTHR32308:SF10">
    <property type="entry name" value="CITRATE LYASE SUBUNIT BETA"/>
    <property type="match status" value="1"/>
</dbReference>
<dbReference type="Pfam" id="PF03328">
    <property type="entry name" value="HpcH_HpaI"/>
    <property type="match status" value="1"/>
</dbReference>
<comment type="cofactor">
    <cofactor evidence="1">
        <name>Mg(2+)</name>
        <dbReference type="ChEBI" id="CHEBI:18420"/>
    </cofactor>
</comment>
<evidence type="ECO:0000259" key="7">
    <source>
        <dbReference type="Pfam" id="PF03328"/>
    </source>
</evidence>
<dbReference type="InterPro" id="IPR011206">
    <property type="entry name" value="Citrate_lyase_beta/mcl1/mcl2"/>
</dbReference>
<sequence length="325" mass="34665">MSFTIPPSPPARPNRCQLFGPGSRPELFEKMAASDADVINLDLEDSVAPDDKDAARKNVVAAINDVDWGKKTLSVRINGLDTPYWYRDVVDLLEGTKGRLDAIMIPKAGCAGDIYAVDALVSAVEAATAKDKRIGFEAIIETAAGLAHVEEIAAASPRMESLHLGPADYAAYMGMATTHIGGTQSNYYMLSPKEAEGERQVHYADPWHYPIVAIVAACRTHGLLPVDGPFGDFSDPDGFKAQALRSATLGCVGKWAIHPSQVALSNEVFTPSDAAVEDARAIIAAMDQAKAEGKGAVTYKGKLIDIASIKQAEVIVKQAEMIAAR</sequence>
<dbReference type="AlphaFoldDB" id="A0A365UBB3"/>
<evidence type="ECO:0000256" key="3">
    <source>
        <dbReference type="ARBA" id="ARBA00022723"/>
    </source>
</evidence>
<gene>
    <name evidence="8" type="ORF">DRV85_06200</name>
</gene>
<keyword evidence="8" id="KW-0456">Lyase</keyword>
<proteinExistence type="inferred from homology"/>
<accession>A0A365UBB3</accession>
<evidence type="ECO:0000313" key="9">
    <source>
        <dbReference type="Proteomes" id="UP000253370"/>
    </source>
</evidence>
<dbReference type="GO" id="GO:0006107">
    <property type="term" value="P:oxaloacetate metabolic process"/>
    <property type="evidence" value="ECO:0007669"/>
    <property type="project" value="TreeGrafter"/>
</dbReference>
<dbReference type="PIRSF" id="PIRSF015582">
    <property type="entry name" value="Cit_lyase_B"/>
    <property type="match status" value="1"/>
</dbReference>
<dbReference type="OrthoDB" id="9800547at2"/>
<dbReference type="SUPFAM" id="SSF51621">
    <property type="entry name" value="Phosphoenolpyruvate/pyruvate domain"/>
    <property type="match status" value="1"/>
</dbReference>
<evidence type="ECO:0000313" key="8">
    <source>
        <dbReference type="EMBL" id="RBI86336.1"/>
    </source>
</evidence>
<dbReference type="InterPro" id="IPR040442">
    <property type="entry name" value="Pyrv_kinase-like_dom_sf"/>
</dbReference>
<dbReference type="GO" id="GO:0016829">
    <property type="term" value="F:lyase activity"/>
    <property type="evidence" value="ECO:0007669"/>
    <property type="project" value="UniProtKB-KW"/>
</dbReference>
<dbReference type="InterPro" id="IPR005000">
    <property type="entry name" value="Aldolase/citrate-lyase_domain"/>
</dbReference>
<evidence type="ECO:0000256" key="1">
    <source>
        <dbReference type="ARBA" id="ARBA00001946"/>
    </source>
</evidence>
<keyword evidence="3 6" id="KW-0479">Metal-binding</keyword>
<comment type="similarity">
    <text evidence="2">Belongs to the HpcH/HpaI aldolase family.</text>
</comment>
<comment type="caution">
    <text evidence="8">The sequence shown here is derived from an EMBL/GenBank/DDBJ whole genome shotgun (WGS) entry which is preliminary data.</text>
</comment>
<dbReference type="GO" id="GO:0000287">
    <property type="term" value="F:magnesium ion binding"/>
    <property type="evidence" value="ECO:0007669"/>
    <property type="project" value="TreeGrafter"/>
</dbReference>
<dbReference type="Gene3D" id="3.20.20.60">
    <property type="entry name" value="Phosphoenolpyruvate-binding domains"/>
    <property type="match status" value="1"/>
</dbReference>
<evidence type="ECO:0000256" key="5">
    <source>
        <dbReference type="PIRSR" id="PIRSR015582-1"/>
    </source>
</evidence>
<dbReference type="InterPro" id="IPR015813">
    <property type="entry name" value="Pyrv/PenolPyrv_kinase-like_dom"/>
</dbReference>
<dbReference type="EMBL" id="QNTQ01000005">
    <property type="protein sequence ID" value="RBI86336.1"/>
    <property type="molecule type" value="Genomic_DNA"/>
</dbReference>
<feature type="binding site" evidence="5">
    <location>
        <position position="141"/>
    </location>
    <ligand>
        <name>substrate</name>
    </ligand>
</feature>
<keyword evidence="4 6" id="KW-0460">Magnesium</keyword>
<evidence type="ECO:0000256" key="2">
    <source>
        <dbReference type="ARBA" id="ARBA00005568"/>
    </source>
</evidence>
<dbReference type="Proteomes" id="UP000253370">
    <property type="component" value="Unassembled WGS sequence"/>
</dbReference>